<evidence type="ECO:0000313" key="2">
    <source>
        <dbReference type="EMBL" id="MQS15528.1"/>
    </source>
</evidence>
<accession>A0A6N7KZ40</accession>
<keyword evidence="3" id="KW-1185">Reference proteome</keyword>
<gene>
    <name evidence="2" type="ORF">F7Q99_25470</name>
</gene>
<comment type="caution">
    <text evidence="2">The sequence shown here is derived from an EMBL/GenBank/DDBJ whole genome shotgun (WGS) entry which is preliminary data.</text>
</comment>
<protein>
    <recommendedName>
        <fullName evidence="4">ZIP family zinc transporter</fullName>
    </recommendedName>
</protein>
<feature type="transmembrane region" description="Helical" evidence="1">
    <location>
        <begin position="37"/>
        <end position="54"/>
    </location>
</feature>
<feature type="transmembrane region" description="Helical" evidence="1">
    <location>
        <begin position="6"/>
        <end position="25"/>
    </location>
</feature>
<keyword evidence="1" id="KW-1133">Transmembrane helix</keyword>
<keyword evidence="1" id="KW-0472">Membrane</keyword>
<evidence type="ECO:0000256" key="1">
    <source>
        <dbReference type="SAM" id="Phobius"/>
    </source>
</evidence>
<keyword evidence="1" id="KW-0812">Transmembrane</keyword>
<dbReference type="EMBL" id="WBOF01000001">
    <property type="protein sequence ID" value="MQS15528.1"/>
    <property type="molecule type" value="Genomic_DNA"/>
</dbReference>
<feature type="transmembrane region" description="Helical" evidence="1">
    <location>
        <begin position="60"/>
        <end position="78"/>
    </location>
</feature>
<dbReference type="AlphaFoldDB" id="A0A6N7KZ40"/>
<dbReference type="RefSeq" id="WP_153465098.1">
    <property type="nucleotide sequence ID" value="NZ_WBOF01000001.1"/>
</dbReference>
<dbReference type="OrthoDB" id="1145132at2"/>
<feature type="transmembrane region" description="Helical" evidence="1">
    <location>
        <begin position="163"/>
        <end position="182"/>
    </location>
</feature>
<sequence>MNAFAAALWGAFAAFSLVIGAWLAVHLRPSRATTGEVLGFGAGALVAALAYELVPKGAMHNVGHFLALFAGAVVFYVVDRMVARQDAAPRRASGGEAAGRSIVVGALLDGIPESMVLGMGLAAGGSISVAFLAAVFVSNLPEALGATAAMQETGQAPRDAYRLWWSIVGVAAAAAALGYGLIRLVPHAEGQYVESFAAGAVLTMLADSMMPESFEQGGRLTGLLTVLGFAAAGALSLLD</sequence>
<name>A0A6N7KZ40_9ACTN</name>
<proteinExistence type="predicted"/>
<evidence type="ECO:0000313" key="3">
    <source>
        <dbReference type="Proteomes" id="UP000450000"/>
    </source>
</evidence>
<evidence type="ECO:0008006" key="4">
    <source>
        <dbReference type="Google" id="ProtNLM"/>
    </source>
</evidence>
<feature type="transmembrane region" description="Helical" evidence="1">
    <location>
        <begin position="116"/>
        <end position="137"/>
    </location>
</feature>
<feature type="transmembrane region" description="Helical" evidence="1">
    <location>
        <begin position="220"/>
        <end position="238"/>
    </location>
</feature>
<reference evidence="2 3" key="1">
    <citation type="submission" date="2019-09" db="EMBL/GenBank/DDBJ databases">
        <title>Genome Sequences of Streptomyces kaniharaensis ATCC 21070.</title>
        <authorList>
            <person name="Zhu W."/>
            <person name="De Crecy-Lagard V."/>
            <person name="Richards N.G."/>
        </authorList>
    </citation>
    <scope>NUCLEOTIDE SEQUENCE [LARGE SCALE GENOMIC DNA]</scope>
    <source>
        <strain evidence="2 3">SF-557</strain>
    </source>
</reference>
<organism evidence="2 3">
    <name type="scientific">Streptomyces kaniharaensis</name>
    <dbReference type="NCBI Taxonomy" id="212423"/>
    <lineage>
        <taxon>Bacteria</taxon>
        <taxon>Bacillati</taxon>
        <taxon>Actinomycetota</taxon>
        <taxon>Actinomycetes</taxon>
        <taxon>Kitasatosporales</taxon>
        <taxon>Streptomycetaceae</taxon>
        <taxon>Streptomyces</taxon>
    </lineage>
</organism>
<dbReference type="Proteomes" id="UP000450000">
    <property type="component" value="Unassembled WGS sequence"/>
</dbReference>